<dbReference type="EMBL" id="KZ678429">
    <property type="protein sequence ID" value="PSR87388.1"/>
    <property type="molecule type" value="Genomic_DNA"/>
</dbReference>
<dbReference type="Gene3D" id="1.20.1050.10">
    <property type="match status" value="1"/>
</dbReference>
<keyword evidence="3" id="KW-1185">Reference proteome</keyword>
<dbReference type="InterPro" id="IPR036282">
    <property type="entry name" value="Glutathione-S-Trfase_C_sf"/>
</dbReference>
<dbReference type="Proteomes" id="UP000241462">
    <property type="component" value="Unassembled WGS sequence"/>
</dbReference>
<dbReference type="InterPro" id="IPR054416">
    <property type="entry name" value="GST_UstS-like_C"/>
</dbReference>
<proteinExistence type="predicted"/>
<dbReference type="Pfam" id="PF22041">
    <property type="entry name" value="GST_C_7"/>
    <property type="match status" value="1"/>
</dbReference>
<gene>
    <name evidence="2" type="ORF">BD289DRAFT_367152</name>
</gene>
<dbReference type="OrthoDB" id="4951845at2759"/>
<dbReference type="STRING" id="2025994.A0A2T3A9U1"/>
<evidence type="ECO:0000313" key="3">
    <source>
        <dbReference type="Proteomes" id="UP000241462"/>
    </source>
</evidence>
<dbReference type="Gene3D" id="3.40.30.10">
    <property type="entry name" value="Glutaredoxin"/>
    <property type="match status" value="1"/>
</dbReference>
<evidence type="ECO:0000313" key="2">
    <source>
        <dbReference type="EMBL" id="PSR87388.1"/>
    </source>
</evidence>
<reference evidence="2 3" key="1">
    <citation type="journal article" date="2018" name="Mycol. Prog.">
        <title>Coniella lustricola, a new species from submerged detritus.</title>
        <authorList>
            <person name="Raudabaugh D.B."/>
            <person name="Iturriaga T."/>
            <person name="Carver A."/>
            <person name="Mondo S."/>
            <person name="Pangilinan J."/>
            <person name="Lipzen A."/>
            <person name="He G."/>
            <person name="Amirebrahimi M."/>
            <person name="Grigoriev I.V."/>
            <person name="Miller A.N."/>
        </authorList>
    </citation>
    <scope>NUCLEOTIDE SEQUENCE [LARGE SCALE GENOMIC DNA]</scope>
    <source>
        <strain evidence="2 3">B22-T-1</strain>
    </source>
</reference>
<organism evidence="2 3">
    <name type="scientific">Coniella lustricola</name>
    <dbReference type="NCBI Taxonomy" id="2025994"/>
    <lineage>
        <taxon>Eukaryota</taxon>
        <taxon>Fungi</taxon>
        <taxon>Dikarya</taxon>
        <taxon>Ascomycota</taxon>
        <taxon>Pezizomycotina</taxon>
        <taxon>Sordariomycetes</taxon>
        <taxon>Sordariomycetidae</taxon>
        <taxon>Diaporthales</taxon>
        <taxon>Schizoparmaceae</taxon>
        <taxon>Coniella</taxon>
    </lineage>
</organism>
<dbReference type="AlphaFoldDB" id="A0A2T3A9U1"/>
<evidence type="ECO:0000259" key="1">
    <source>
        <dbReference type="Pfam" id="PF22041"/>
    </source>
</evidence>
<name>A0A2T3A9U1_9PEZI</name>
<dbReference type="SUPFAM" id="SSF47616">
    <property type="entry name" value="GST C-terminal domain-like"/>
    <property type="match status" value="1"/>
</dbReference>
<sequence>MSEPTITLYDIASGPPVRPFAPNPCKARYALNFKRQHNGVTYRTDWVDLSRVTEVRKSLGVDPVRKHQDNTDFYTLPVIILIGDSFDIAVYLDSQYPSRPGEPVLFPPSTTALHRVFNERIDEIFTSHVVLAGTHMPLNPDTAELSKAEFSRRAGGMSWEQMGVEGEARVPILKSFEQALSKINSLWYTRKNEGPFLEGAVPMYADLIVGGWLHMMKECLPEWEQLKRWDEGFWGQLHDALNRYMDKTD</sequence>
<protein>
    <submittedName>
        <fullName evidence="2">Glutathione S-transferas-like protein</fullName>
    </submittedName>
</protein>
<dbReference type="InParanoid" id="A0A2T3A9U1"/>
<feature type="domain" description="Glutathione S-transferase UstS-like C-terminal" evidence="1">
    <location>
        <begin position="112"/>
        <end position="244"/>
    </location>
</feature>
<accession>A0A2T3A9U1</accession>